<protein>
    <submittedName>
        <fullName evidence="1">Uncharacterized protein</fullName>
    </submittedName>
</protein>
<dbReference type="Proteomes" id="UP000184050">
    <property type="component" value="Unassembled WGS sequence"/>
</dbReference>
<dbReference type="EMBL" id="FQZE01000024">
    <property type="protein sequence ID" value="SHJ60955.1"/>
    <property type="molecule type" value="Genomic_DNA"/>
</dbReference>
<evidence type="ECO:0000313" key="2">
    <source>
        <dbReference type="Proteomes" id="UP000184050"/>
    </source>
</evidence>
<sequence length="226" mass="26040">MKYLVKINDVKTTDRLEEAWNNDDFKELLVRFEFPDADQVKPAELKEYLFMAISDFEPNEAAAVLLDYKLSDVLNEGQIDNLSHEMLRAKVAETYTDIQLHQDLFNINQLLYEAYNGKFPHLNINILEFELKDEHNAPVELTKENALKALSCGLSENNLLNRLFGDQLEGKAPFPEAEGIVWDLQNKGNNAFSMTISEKWLTQDEITKPEYECTVEPFEENGEEEG</sequence>
<dbReference type="STRING" id="1168035.SAMN05444280_12411"/>
<dbReference type="OrthoDB" id="1118033at2"/>
<organism evidence="1 2">
    <name type="scientific">Tangfeifania diversioriginum</name>
    <dbReference type="NCBI Taxonomy" id="1168035"/>
    <lineage>
        <taxon>Bacteria</taxon>
        <taxon>Pseudomonadati</taxon>
        <taxon>Bacteroidota</taxon>
        <taxon>Bacteroidia</taxon>
        <taxon>Marinilabiliales</taxon>
        <taxon>Prolixibacteraceae</taxon>
        <taxon>Tangfeifania</taxon>
    </lineage>
</organism>
<dbReference type="RefSeq" id="WP_073170995.1">
    <property type="nucleotide sequence ID" value="NZ_FQZE01000024.1"/>
</dbReference>
<reference evidence="1 2" key="1">
    <citation type="submission" date="2016-11" db="EMBL/GenBank/DDBJ databases">
        <authorList>
            <person name="Jaros S."/>
            <person name="Januszkiewicz K."/>
            <person name="Wedrychowicz H."/>
        </authorList>
    </citation>
    <scope>NUCLEOTIDE SEQUENCE [LARGE SCALE GENOMIC DNA]</scope>
    <source>
        <strain evidence="1 2">DSM 27063</strain>
    </source>
</reference>
<evidence type="ECO:0000313" key="1">
    <source>
        <dbReference type="EMBL" id="SHJ60955.1"/>
    </source>
</evidence>
<dbReference type="AlphaFoldDB" id="A0A1M6KPY8"/>
<name>A0A1M6KPY8_9BACT</name>
<accession>A0A1M6KPY8</accession>
<gene>
    <name evidence="1" type="ORF">SAMN05444280_12411</name>
</gene>
<keyword evidence="2" id="KW-1185">Reference proteome</keyword>
<proteinExistence type="predicted"/>